<keyword evidence="2 10" id="KW-0349">Heme</keyword>
<evidence type="ECO:0000256" key="3">
    <source>
        <dbReference type="ARBA" id="ARBA00022723"/>
    </source>
</evidence>
<dbReference type="Pfam" id="PF00067">
    <property type="entry name" value="p450"/>
    <property type="match status" value="1"/>
</dbReference>
<dbReference type="RefSeq" id="WP_139585275.1">
    <property type="nucleotide sequence ID" value="NZ_VDFY01000162.1"/>
</dbReference>
<comment type="similarity">
    <text evidence="1 10">Belongs to the cytochrome P450 family.</text>
</comment>
<evidence type="ECO:0000256" key="1">
    <source>
        <dbReference type="ARBA" id="ARBA00010617"/>
    </source>
</evidence>
<evidence type="ECO:0000256" key="8">
    <source>
        <dbReference type="ARBA" id="ARBA00023194"/>
    </source>
</evidence>
<dbReference type="PROSITE" id="PS00086">
    <property type="entry name" value="CYTOCHROME_P450"/>
    <property type="match status" value="1"/>
</dbReference>
<dbReference type="InterPro" id="IPR002397">
    <property type="entry name" value="Cyt_P450_B"/>
</dbReference>
<dbReference type="OrthoDB" id="4156795at2"/>
<dbReference type="InterPro" id="IPR017972">
    <property type="entry name" value="Cyt_P450_CS"/>
</dbReference>
<dbReference type="PANTHER" id="PTHR46696">
    <property type="entry name" value="P450, PUTATIVE (EUROFUNG)-RELATED"/>
    <property type="match status" value="1"/>
</dbReference>
<keyword evidence="5 10" id="KW-0560">Oxidoreductase</keyword>
<reference evidence="11 12" key="1">
    <citation type="submission" date="2019-06" db="EMBL/GenBank/DDBJ databases">
        <title>Micromonospora ordensis sp. nov., isolated from deep marine sediment.</title>
        <authorList>
            <person name="Veyisoglu A."/>
            <person name="Carro L."/>
            <person name="Klenk H.-P."/>
            <person name="Sahin N."/>
        </authorList>
    </citation>
    <scope>NUCLEOTIDE SEQUENCE [LARGE SCALE GENOMIC DNA]</scope>
    <source>
        <strain evidence="11 12">S2509</strain>
    </source>
</reference>
<keyword evidence="7 10" id="KW-0503">Monooxygenase</keyword>
<evidence type="ECO:0000256" key="6">
    <source>
        <dbReference type="ARBA" id="ARBA00023004"/>
    </source>
</evidence>
<dbReference type="Gene3D" id="1.10.630.10">
    <property type="entry name" value="Cytochrome P450"/>
    <property type="match status" value="1"/>
</dbReference>
<evidence type="ECO:0000256" key="7">
    <source>
        <dbReference type="ARBA" id="ARBA00023033"/>
    </source>
</evidence>
<proteinExistence type="inferred from homology"/>
<accession>A0A5C4QQV9</accession>
<evidence type="ECO:0000256" key="5">
    <source>
        <dbReference type="ARBA" id="ARBA00023002"/>
    </source>
</evidence>
<sequence length="405" mass="44169">MTGEPATVDAGAVDLLDPYVHATRDLTGRWRWLRRHDPVHWHQAGAAKGFWVVTRHADVLRVVRDSDTFTSMRGNMLGTLLRGRDPGAGRMLVVTDGRFHTGLRSLLVGGFAPRALRPVTHSITRATRELLRRLVERGGGDFVAEVAAQVPLQAICELLGVPEVDRPRVLELTGAAMLGEPADQAGMEARIAQSEILLYYTRLAAARRDAPADDVISLLVAGTVDDRPLTDEEVLLNCYNLVIGGDETARLALAGGLLALATHDEQWVRLMADPALVHSGAEEILRWTTPAAHVGRTVTADTELRGRALSEGDVVTLWMVSANRDEDVFAAPDTFDLARQPNRHLTFGYGPHFCLGAQLAREEIRALLAELRATVRSVEVTGPVRRLPSNFITGLSTLPVALTPR</sequence>
<dbReference type="GO" id="GO:0005506">
    <property type="term" value="F:iron ion binding"/>
    <property type="evidence" value="ECO:0007669"/>
    <property type="project" value="InterPro"/>
</dbReference>
<keyword evidence="3 10" id="KW-0479">Metal-binding</keyword>
<dbReference type="InterPro" id="IPR036396">
    <property type="entry name" value="Cyt_P450_sf"/>
</dbReference>
<dbReference type="PANTHER" id="PTHR46696:SF4">
    <property type="entry name" value="BIOTIN BIOSYNTHESIS CYTOCHROME P450"/>
    <property type="match status" value="1"/>
</dbReference>
<dbReference type="InterPro" id="IPR001128">
    <property type="entry name" value="Cyt_P450"/>
</dbReference>
<evidence type="ECO:0000256" key="2">
    <source>
        <dbReference type="ARBA" id="ARBA00022617"/>
    </source>
</evidence>
<protein>
    <submittedName>
        <fullName evidence="11">Cytochrome P450</fullName>
    </submittedName>
</protein>
<keyword evidence="4" id="KW-0521">NADP</keyword>
<dbReference type="GO" id="GO:0006707">
    <property type="term" value="P:cholesterol catabolic process"/>
    <property type="evidence" value="ECO:0007669"/>
    <property type="project" value="TreeGrafter"/>
</dbReference>
<dbReference type="AlphaFoldDB" id="A0A5C4QQV9"/>
<dbReference type="Proteomes" id="UP000306145">
    <property type="component" value="Unassembled WGS sequence"/>
</dbReference>
<evidence type="ECO:0000313" key="12">
    <source>
        <dbReference type="Proteomes" id="UP000306145"/>
    </source>
</evidence>
<evidence type="ECO:0000256" key="4">
    <source>
        <dbReference type="ARBA" id="ARBA00022857"/>
    </source>
</evidence>
<dbReference type="EMBL" id="VDFY01000162">
    <property type="protein sequence ID" value="TNH28043.1"/>
    <property type="molecule type" value="Genomic_DNA"/>
</dbReference>
<comment type="caution">
    <text evidence="11">The sequence shown here is derived from an EMBL/GenBank/DDBJ whole genome shotgun (WGS) entry which is preliminary data.</text>
</comment>
<dbReference type="GO" id="GO:0020037">
    <property type="term" value="F:heme binding"/>
    <property type="evidence" value="ECO:0007669"/>
    <property type="project" value="InterPro"/>
</dbReference>
<name>A0A5C4QQV9_9ACTN</name>
<evidence type="ECO:0000256" key="9">
    <source>
        <dbReference type="ARBA" id="ARBA00060683"/>
    </source>
</evidence>
<dbReference type="GO" id="GO:0017000">
    <property type="term" value="P:antibiotic biosynthetic process"/>
    <property type="evidence" value="ECO:0007669"/>
    <property type="project" value="UniProtKB-KW"/>
</dbReference>
<dbReference type="PRINTS" id="PR00359">
    <property type="entry name" value="BP450"/>
</dbReference>
<dbReference type="CDD" id="cd11033">
    <property type="entry name" value="CYP142-like"/>
    <property type="match status" value="1"/>
</dbReference>
<gene>
    <name evidence="11" type="ORF">FHG89_16510</name>
</gene>
<dbReference type="GO" id="GO:0008395">
    <property type="term" value="F:steroid hydroxylase activity"/>
    <property type="evidence" value="ECO:0007669"/>
    <property type="project" value="TreeGrafter"/>
</dbReference>
<organism evidence="11 12">
    <name type="scientific">Micromonospora orduensis</name>
    <dbReference type="NCBI Taxonomy" id="1420891"/>
    <lineage>
        <taxon>Bacteria</taxon>
        <taxon>Bacillati</taxon>
        <taxon>Actinomycetota</taxon>
        <taxon>Actinomycetes</taxon>
        <taxon>Micromonosporales</taxon>
        <taxon>Micromonosporaceae</taxon>
        <taxon>Micromonospora</taxon>
    </lineage>
</organism>
<evidence type="ECO:0000256" key="10">
    <source>
        <dbReference type="RuleBase" id="RU000461"/>
    </source>
</evidence>
<dbReference type="FunFam" id="1.10.630.10:FF:000018">
    <property type="entry name" value="Cytochrome P450 monooxygenase"/>
    <property type="match status" value="1"/>
</dbReference>
<evidence type="ECO:0000313" key="11">
    <source>
        <dbReference type="EMBL" id="TNH28043.1"/>
    </source>
</evidence>
<dbReference type="SUPFAM" id="SSF48264">
    <property type="entry name" value="Cytochrome P450"/>
    <property type="match status" value="1"/>
</dbReference>
<keyword evidence="6 10" id="KW-0408">Iron</keyword>
<comment type="pathway">
    <text evidence="9">Antibiotic biosynthesis; mycinamicin biosynthesis.</text>
</comment>
<keyword evidence="12" id="KW-1185">Reference proteome</keyword>
<keyword evidence="8" id="KW-0045">Antibiotic biosynthesis</keyword>
<dbReference type="GO" id="GO:0036199">
    <property type="term" value="F:cholest-4-en-3-one 26-monooxygenase activity"/>
    <property type="evidence" value="ECO:0007669"/>
    <property type="project" value="TreeGrafter"/>
</dbReference>